<dbReference type="RefSeq" id="WP_257444823.1">
    <property type="nucleotide sequence ID" value="NZ_JANIPJ010000005.1"/>
</dbReference>
<dbReference type="EMBL" id="JANIPJ010000005">
    <property type="protein sequence ID" value="MCR2804045.1"/>
    <property type="molecule type" value="Genomic_DNA"/>
</dbReference>
<evidence type="ECO:0000313" key="2">
    <source>
        <dbReference type="Proteomes" id="UP001141950"/>
    </source>
</evidence>
<comment type="caution">
    <text evidence="1">The sequence shown here is derived from an EMBL/GenBank/DDBJ whole genome shotgun (WGS) entry which is preliminary data.</text>
</comment>
<proteinExistence type="predicted"/>
<dbReference type="Proteomes" id="UP001141950">
    <property type="component" value="Unassembled WGS sequence"/>
</dbReference>
<evidence type="ECO:0000313" key="1">
    <source>
        <dbReference type="EMBL" id="MCR2804045.1"/>
    </source>
</evidence>
<keyword evidence="2" id="KW-1185">Reference proteome</keyword>
<sequence>MKSHTDDEFDRDELIATLEQSLEKENDLLRTYVITSERVHHNDNLKERLVNFAEGNAKRTKQLIDEIEQLKQ</sequence>
<gene>
    <name evidence="1" type="ORF">NQZ67_09165</name>
</gene>
<name>A0A9X2MPH6_9BACL</name>
<protein>
    <submittedName>
        <fullName evidence="1">Uncharacterized protein</fullName>
    </submittedName>
</protein>
<dbReference type="AlphaFoldDB" id="A0A9X2MPH6"/>
<accession>A0A9X2MPH6</accession>
<reference evidence="1" key="1">
    <citation type="submission" date="2022-08" db="EMBL/GenBank/DDBJ databases">
        <title>The genomic sequence of strain Paenibacillus sp. SCIV0701.</title>
        <authorList>
            <person name="Zhao H."/>
        </authorList>
    </citation>
    <scope>NUCLEOTIDE SEQUENCE</scope>
    <source>
        <strain evidence="1">SCIV0701</strain>
    </source>
</reference>
<organism evidence="1 2">
    <name type="scientific">Paenibacillus soyae</name>
    <dbReference type="NCBI Taxonomy" id="2969249"/>
    <lineage>
        <taxon>Bacteria</taxon>
        <taxon>Bacillati</taxon>
        <taxon>Bacillota</taxon>
        <taxon>Bacilli</taxon>
        <taxon>Bacillales</taxon>
        <taxon>Paenibacillaceae</taxon>
        <taxon>Paenibacillus</taxon>
    </lineage>
</organism>